<dbReference type="AlphaFoldDB" id="A0A0F5FIG3"/>
<dbReference type="STRING" id="429727.VE26_00250"/>
<dbReference type="OrthoDB" id="7948618at2"/>
<gene>
    <name evidence="2" type="ORF">VE26_00250</name>
</gene>
<keyword evidence="1" id="KW-0812">Transmembrane</keyword>
<evidence type="ECO:0008006" key="4">
    <source>
        <dbReference type="Google" id="ProtNLM"/>
    </source>
</evidence>
<reference evidence="2 3" key="1">
    <citation type="submission" date="2015-03" db="EMBL/GenBank/DDBJ databases">
        <authorList>
            <person name="Hassan Y."/>
            <person name="Lepp D."/>
            <person name="Li X.-Z."/>
            <person name="Zhou T."/>
        </authorList>
    </citation>
    <scope>NUCLEOTIDE SEQUENCE [LARGE SCALE GENOMIC DNA]</scope>
    <source>
        <strain evidence="2 3">IPL18</strain>
    </source>
</reference>
<feature type="transmembrane region" description="Helical" evidence="1">
    <location>
        <begin position="159"/>
        <end position="181"/>
    </location>
</feature>
<evidence type="ECO:0000313" key="2">
    <source>
        <dbReference type="EMBL" id="KKB08573.1"/>
    </source>
</evidence>
<evidence type="ECO:0000313" key="3">
    <source>
        <dbReference type="Proteomes" id="UP000033649"/>
    </source>
</evidence>
<keyword evidence="1" id="KW-1133">Transmembrane helix</keyword>
<dbReference type="RefSeq" id="WP_046103261.1">
    <property type="nucleotide sequence ID" value="NZ_JZEY01000054.1"/>
</dbReference>
<sequence length="188" mass="19994">MAQPTPSFFEEALNAARGCWALVIGRRDASTWFDFSQRGLIGSLVAVLLAMLIAGFGPMLLGIPVPAGAPTQSIVMNSALFAAQALMAMLVLRQMGRQDGFVPYLVASNWVTLVSGVLLLLSLFFGEAGLIILLAIVIVAMMTFINIGRFIVTLKAMQIVLLFISQAVGIFLAMGVLALILPVPTAVQ</sequence>
<dbReference type="Proteomes" id="UP000033649">
    <property type="component" value="Unassembled WGS sequence"/>
</dbReference>
<feature type="transmembrane region" description="Helical" evidence="1">
    <location>
        <begin position="104"/>
        <end position="125"/>
    </location>
</feature>
<keyword evidence="1" id="KW-0472">Membrane</keyword>
<feature type="transmembrane region" description="Helical" evidence="1">
    <location>
        <begin position="40"/>
        <end position="61"/>
    </location>
</feature>
<keyword evidence="3" id="KW-1185">Reference proteome</keyword>
<evidence type="ECO:0000256" key="1">
    <source>
        <dbReference type="SAM" id="Phobius"/>
    </source>
</evidence>
<dbReference type="PATRIC" id="fig|429727.3.peg.64"/>
<name>A0A0F5FIG3_9HYPH</name>
<organism evidence="2 3">
    <name type="scientific">Devosia chinhatensis</name>
    <dbReference type="NCBI Taxonomy" id="429727"/>
    <lineage>
        <taxon>Bacteria</taxon>
        <taxon>Pseudomonadati</taxon>
        <taxon>Pseudomonadota</taxon>
        <taxon>Alphaproteobacteria</taxon>
        <taxon>Hyphomicrobiales</taxon>
        <taxon>Devosiaceae</taxon>
        <taxon>Devosia</taxon>
    </lineage>
</organism>
<comment type="caution">
    <text evidence="2">The sequence shown here is derived from an EMBL/GenBank/DDBJ whole genome shotgun (WGS) entry which is preliminary data.</text>
</comment>
<feature type="transmembrane region" description="Helical" evidence="1">
    <location>
        <begin position="131"/>
        <end position="152"/>
    </location>
</feature>
<proteinExistence type="predicted"/>
<accession>A0A0F5FIG3</accession>
<protein>
    <recommendedName>
        <fullName evidence="4">Yip1 domain-containing protein</fullName>
    </recommendedName>
</protein>
<dbReference type="EMBL" id="JZEY01000054">
    <property type="protein sequence ID" value="KKB08573.1"/>
    <property type="molecule type" value="Genomic_DNA"/>
</dbReference>
<feature type="transmembrane region" description="Helical" evidence="1">
    <location>
        <begin position="73"/>
        <end position="92"/>
    </location>
</feature>